<dbReference type="EMBL" id="BMAT01008342">
    <property type="protein sequence ID" value="GFR82718.1"/>
    <property type="molecule type" value="Genomic_DNA"/>
</dbReference>
<evidence type="ECO:0000256" key="1">
    <source>
        <dbReference type="SAM" id="MobiDB-lite"/>
    </source>
</evidence>
<reference evidence="2 3" key="1">
    <citation type="journal article" date="2021" name="Elife">
        <title>Chloroplast acquisition without the gene transfer in kleptoplastic sea slugs, Plakobranchus ocellatus.</title>
        <authorList>
            <person name="Maeda T."/>
            <person name="Takahashi S."/>
            <person name="Yoshida T."/>
            <person name="Shimamura S."/>
            <person name="Takaki Y."/>
            <person name="Nagai Y."/>
            <person name="Toyoda A."/>
            <person name="Suzuki Y."/>
            <person name="Arimoto A."/>
            <person name="Ishii H."/>
            <person name="Satoh N."/>
            <person name="Nishiyama T."/>
            <person name="Hasebe M."/>
            <person name="Maruyama T."/>
            <person name="Minagawa J."/>
            <person name="Obokata J."/>
            <person name="Shigenobu S."/>
        </authorList>
    </citation>
    <scope>NUCLEOTIDE SEQUENCE [LARGE SCALE GENOMIC DNA]</scope>
</reference>
<evidence type="ECO:0000313" key="3">
    <source>
        <dbReference type="Proteomes" id="UP000762676"/>
    </source>
</evidence>
<dbReference type="Proteomes" id="UP000762676">
    <property type="component" value="Unassembled WGS sequence"/>
</dbReference>
<comment type="caution">
    <text evidence="2">The sequence shown here is derived from an EMBL/GenBank/DDBJ whole genome shotgun (WGS) entry which is preliminary data.</text>
</comment>
<dbReference type="AlphaFoldDB" id="A0AAV4GAC5"/>
<organism evidence="2 3">
    <name type="scientific">Elysia marginata</name>
    <dbReference type="NCBI Taxonomy" id="1093978"/>
    <lineage>
        <taxon>Eukaryota</taxon>
        <taxon>Metazoa</taxon>
        <taxon>Spiralia</taxon>
        <taxon>Lophotrochozoa</taxon>
        <taxon>Mollusca</taxon>
        <taxon>Gastropoda</taxon>
        <taxon>Heterobranchia</taxon>
        <taxon>Euthyneura</taxon>
        <taxon>Panpulmonata</taxon>
        <taxon>Sacoglossa</taxon>
        <taxon>Placobranchoidea</taxon>
        <taxon>Plakobranchidae</taxon>
        <taxon>Elysia</taxon>
    </lineage>
</organism>
<feature type="region of interest" description="Disordered" evidence="1">
    <location>
        <begin position="191"/>
        <end position="362"/>
    </location>
</feature>
<feature type="region of interest" description="Disordered" evidence="1">
    <location>
        <begin position="376"/>
        <end position="416"/>
    </location>
</feature>
<feature type="compositionally biased region" description="Low complexity" evidence="1">
    <location>
        <begin position="245"/>
        <end position="255"/>
    </location>
</feature>
<feature type="compositionally biased region" description="Pro residues" evidence="1">
    <location>
        <begin position="377"/>
        <end position="392"/>
    </location>
</feature>
<keyword evidence="3" id="KW-1185">Reference proteome</keyword>
<name>A0AAV4GAC5_9GAST</name>
<feature type="compositionally biased region" description="Low complexity" evidence="1">
    <location>
        <begin position="393"/>
        <end position="416"/>
    </location>
</feature>
<sequence>MEYDVHGEDCAMLEQTESEKYYTIPRSGEASSAYKTAFQPRRPASTAGIPMSVGASNIGGVGIARRSSVNAGGQKPPPPVRRTSSVTGSTPAHVQKLRNSPPRQVSVDTAMANQQLYYQQQQQHLYQGGVQMEPLYAELNQGNGGVYRMQPSHTYAAQGVSEVDGSSHQSAVNVIQSLNAKFASLNSQYQEGNGFEPTAGSVPAPSQTSPSKPPPPAVMQKPNKSGIPLPPSLVAAQKQQLRASQGGQHQRQQQHGLKHHPVHVPHHKQIHQGQNQHHHHHQHQQGRVPDQQRHSHLPQHYHQQLKQGHHQMHHPHNEHGADQSALGANNVSQLQQQPHHHSQQPHSHLPPVLNHADDFPLPPTEEELQEIERIYSVPPPMGPSVRGPPQPPVVQKQQQQQQNQQQHPQHQPQNVQASLLMELKRRVSVDDTSHA</sequence>
<feature type="compositionally biased region" description="Polar residues" evidence="1">
    <location>
        <begin position="82"/>
        <end position="103"/>
    </location>
</feature>
<feature type="compositionally biased region" description="Basic residues" evidence="1">
    <location>
        <begin position="256"/>
        <end position="284"/>
    </location>
</feature>
<gene>
    <name evidence="2" type="ORF">ElyMa_004105900</name>
</gene>
<protein>
    <submittedName>
        <fullName evidence="2">Metastasis suppressor protein 1</fullName>
    </submittedName>
</protein>
<accession>A0AAV4GAC5</accession>
<evidence type="ECO:0000313" key="2">
    <source>
        <dbReference type="EMBL" id="GFR82718.1"/>
    </source>
</evidence>
<feature type="region of interest" description="Disordered" evidence="1">
    <location>
        <begin position="67"/>
        <end position="103"/>
    </location>
</feature>
<proteinExistence type="predicted"/>